<keyword evidence="1" id="KW-0812">Transmembrane</keyword>
<dbReference type="Proteomes" id="UP000189059">
    <property type="component" value="Unassembled WGS sequence"/>
</dbReference>
<evidence type="ECO:0000313" key="3">
    <source>
        <dbReference type="EMBL" id="OOC52386.1"/>
    </source>
</evidence>
<feature type="transmembrane region" description="Helical" evidence="1">
    <location>
        <begin position="166"/>
        <end position="186"/>
    </location>
</feature>
<sequence length="289" mass="32093">MMCPICRYETEEGKYCEQCGARLISEDKAVFTAFKEQAAASEVYGLHQGSTRYRGGSQGEQEVPVYIPPDIPYHTAGRQHVEEEAASNPYWESIKLYGQIYGDYVVKGLKHPIASASATDGSQLLNATVSMLLYVLFLPLLGYVTLSFDGAILQKGAFVHLVLKPMGWLALFLFLLNIFTFTAVKLSNYPGVKLKEAMARFGTFLTPFLALLVISPLFLFINSDITTVILILSFVSTVITIPVLVMNSYKRKKTAGLDPLYAILLVYAASLLVLALIWDIFTRYLITSL</sequence>
<reference evidence="2" key="1">
    <citation type="submission" date="2016-08" db="EMBL/GenBank/DDBJ databases">
        <title>Complete Genome Seqeunce of Paenibacillus sp. nov. IHBB 9852 from high altitute lake of Indian trans-Himalayas.</title>
        <authorList>
            <person name="Kiran S."/>
            <person name="Swarnkar M.K."/>
            <person name="Rana A."/>
            <person name="Tewari R."/>
            <person name="Gulati A."/>
        </authorList>
    </citation>
    <scope>NUCLEOTIDE SEQUENCE [LARGE SCALE GENOMIC DNA]</scope>
    <source>
        <strain evidence="2">IHBB 9852</strain>
    </source>
</reference>
<dbReference type="EMBL" id="CP016809">
    <property type="protein sequence ID" value="ANY73544.1"/>
    <property type="molecule type" value="Genomic_DNA"/>
</dbReference>
<feature type="transmembrane region" description="Helical" evidence="1">
    <location>
        <begin position="227"/>
        <end position="249"/>
    </location>
</feature>
<keyword evidence="4" id="KW-1185">Reference proteome</keyword>
<keyword evidence="1" id="KW-1133">Transmembrane helix</keyword>
<proteinExistence type="predicted"/>
<evidence type="ECO:0008006" key="5">
    <source>
        <dbReference type="Google" id="ProtNLM"/>
    </source>
</evidence>
<dbReference type="AlphaFoldDB" id="A0A1B2E0K5"/>
<dbReference type="GeneID" id="48309303"/>
<reference evidence="3 4" key="2">
    <citation type="submission" date="2016-12" db="EMBL/GenBank/DDBJ databases">
        <title>Genome sequencing and description of Paenibacillus sp. nov. from high altitude lake in the Indian Trans- Himalayas.</title>
        <authorList>
            <person name="Kiran S."/>
            <person name="Swarnkar M.K."/>
            <person name="Rana A."/>
            <person name="Tewari R."/>
            <person name="Gulati A."/>
        </authorList>
    </citation>
    <scope>NUCLEOTIDE SEQUENCE [LARGE SCALE GENOMIC DNA]</scope>
    <source>
        <strain evidence="3 4">IHBB 9951</strain>
    </source>
</reference>
<keyword evidence="1" id="KW-0472">Membrane</keyword>
<dbReference type="OrthoDB" id="2448863at2"/>
<gene>
    <name evidence="3" type="ORF">BBD40_29095</name>
    <name evidence="2" type="ORF">BBD41_13720</name>
</gene>
<name>A0A1B2E0K5_9BACL</name>
<organism evidence="2">
    <name type="scientific">Paenibacillus ihbetae</name>
    <dbReference type="NCBI Taxonomy" id="1870820"/>
    <lineage>
        <taxon>Bacteria</taxon>
        <taxon>Bacillati</taxon>
        <taxon>Bacillota</taxon>
        <taxon>Bacilli</taxon>
        <taxon>Bacillales</taxon>
        <taxon>Paenibacillaceae</taxon>
        <taxon>Paenibacillus</taxon>
    </lineage>
</organism>
<evidence type="ECO:0000313" key="2">
    <source>
        <dbReference type="EMBL" id="ANY73544.1"/>
    </source>
</evidence>
<evidence type="ECO:0000313" key="4">
    <source>
        <dbReference type="Proteomes" id="UP000189059"/>
    </source>
</evidence>
<evidence type="ECO:0000256" key="1">
    <source>
        <dbReference type="SAM" id="Phobius"/>
    </source>
</evidence>
<dbReference type="EMBL" id="MRVI01000004">
    <property type="protein sequence ID" value="OOC52386.1"/>
    <property type="molecule type" value="Genomic_DNA"/>
</dbReference>
<feature type="transmembrane region" description="Helical" evidence="1">
    <location>
        <begin position="124"/>
        <end position="146"/>
    </location>
</feature>
<accession>A0A1B2E0K5</accession>
<dbReference type="KEGG" id="pib:BBD41_13720"/>
<dbReference type="RefSeq" id="WP_077571080.1">
    <property type="nucleotide sequence ID" value="NZ_CP016809.1"/>
</dbReference>
<protein>
    <recommendedName>
        <fullName evidence="5">Zinc ribbon domain-containing protein</fullName>
    </recommendedName>
</protein>
<feature type="transmembrane region" description="Helical" evidence="1">
    <location>
        <begin position="198"/>
        <end position="221"/>
    </location>
</feature>
<feature type="transmembrane region" description="Helical" evidence="1">
    <location>
        <begin position="261"/>
        <end position="281"/>
    </location>
</feature>